<feature type="region of interest" description="Disordered" evidence="1">
    <location>
        <begin position="1080"/>
        <end position="1105"/>
    </location>
</feature>
<dbReference type="Gene3D" id="3.30.2090.10">
    <property type="entry name" value="Multidrug efflux transporter AcrB TolC docking domain, DN and DC subdomains"/>
    <property type="match status" value="2"/>
</dbReference>
<feature type="transmembrane region" description="Helical" evidence="2">
    <location>
        <begin position="430"/>
        <end position="451"/>
    </location>
</feature>
<organism evidence="3 4">
    <name type="scientific">Spirosoma profusum</name>
    <dbReference type="NCBI Taxonomy" id="2771354"/>
    <lineage>
        <taxon>Bacteria</taxon>
        <taxon>Pseudomonadati</taxon>
        <taxon>Bacteroidota</taxon>
        <taxon>Cytophagia</taxon>
        <taxon>Cytophagales</taxon>
        <taxon>Cytophagaceae</taxon>
        <taxon>Spirosoma</taxon>
    </lineage>
</organism>
<feature type="transmembrane region" description="Helical" evidence="2">
    <location>
        <begin position="457"/>
        <end position="481"/>
    </location>
</feature>
<sequence>MDLIRAALRKPITILVIVASLFYFGVGAVRNIKIDIFPNLNLPVIYISQPFGGYTPDQMESFFGKQYVNLLLYVSGVKSIETKNIQGITLLKLSFYEGTNMAQAAAEVSAYSNRAQSSFPPGSQPPFILRFDASTLPVGQLVLSSPIRTNNELQDMANVYIRSGFTSVPGLVSPAPFGGNARSIVIKADPELLRAHNLSPDQLVAALRINNTATPAGNVRIGDYNYFTPANTTVRNIEDFGNIPLYSGTVQNLYLKDVASIEDGADITQGYVLVNGKRSVYLPITKSADASTWEVVQNLKAALPRFQALLPEDVKLTYTFDQSVYVINAVESLMTEGAIGAILTGLMVLLFLGDWRGALIVIITIPTCIISGVLFLSLFGQTINIMTLSGLSLAIGILVDESTVTIENIHQHLDMGKPKALAIWDACKEIAFSKLLILFCILAVFAPAFTMTGIPGALFLPLALAIGFSMITSYLMAQTLVPVLANWMMKEHAHVGNGKIPKRKGRKLLKFKNSVVTMNGNGNGHLEKETLLRSKEILAEREDLNNDGKISYFERMRGRYTRFIRRIIPHRKLIVTAYVVGMMGIVFLLITNIGRDVLPKVTGHQFQVRLRNPDGTRLEKTEATMLKTIDVLKQLVGKENIEITSAMVGMHGAQFSTSPIYLFMAGPQEGVLQVSLKKDYDVELDELKDKFRASMNKALPGVKLSFEPIELTDKILSQGSPTPIEVKLTGKNKKQNEEYANKVIAKLNKIRYLRDVQIGQATKYPTINVTIDRTRAAQLGTDISAISRSLIAATSSSRYTEKSVWIDPKSSQSYTVQVQVPENRMTTINDLGEIPVLPNTNRPVLSDVATLQKGTTYGENDNIGAIPVLSVTANLNDIDLGTAARDVQKAIDSLGELPRGLTVKMQGLTQVLIDTLESLETGLLTAIVVIFLMLAANFQSFKVSLVVLCTVPAVLVGSLVLLMLMGSTLNLQSYMGMIMSVGVSISNAVLMVTNAEELRMRNGNALLSAREAASIRIRPILMTSVAMVVGMIPMASGLGEGGSQAAPLGRAVIGGLIASTFAALFILPLAFAWVQEKTSTESVSLDPEDKDSKFYSPSPYETAHS</sequence>
<dbReference type="PANTHER" id="PTHR32063:SF8">
    <property type="entry name" value="CATION EFFLUX PROTEIN"/>
    <property type="match status" value="1"/>
</dbReference>
<protein>
    <submittedName>
        <fullName evidence="3">Efflux RND transporter permease subunit</fullName>
    </submittedName>
</protein>
<dbReference type="Gene3D" id="1.20.1640.10">
    <property type="entry name" value="Multidrug efflux transporter AcrB transmembrane domain"/>
    <property type="match status" value="2"/>
</dbReference>
<feature type="transmembrane region" description="Helical" evidence="2">
    <location>
        <begin position="1051"/>
        <end position="1074"/>
    </location>
</feature>
<keyword evidence="4" id="KW-1185">Reference proteome</keyword>
<dbReference type="InterPro" id="IPR001036">
    <property type="entry name" value="Acrflvin-R"/>
</dbReference>
<dbReference type="PRINTS" id="PR00702">
    <property type="entry name" value="ACRIFLAVINRP"/>
</dbReference>
<dbReference type="SUPFAM" id="SSF82693">
    <property type="entry name" value="Multidrug efflux transporter AcrB pore domain, PN1, PN2, PC1 and PC2 subdomains"/>
    <property type="match status" value="2"/>
</dbReference>
<feature type="transmembrane region" description="Helical" evidence="2">
    <location>
        <begin position="1020"/>
        <end position="1039"/>
    </location>
</feature>
<dbReference type="Gene3D" id="3.30.70.1440">
    <property type="entry name" value="Multidrug efflux transporter AcrB pore domain"/>
    <property type="match status" value="1"/>
</dbReference>
<dbReference type="SUPFAM" id="SSF82866">
    <property type="entry name" value="Multidrug efflux transporter AcrB transmembrane domain"/>
    <property type="match status" value="2"/>
</dbReference>
<feature type="transmembrane region" description="Helical" evidence="2">
    <location>
        <begin position="12"/>
        <end position="29"/>
    </location>
</feature>
<dbReference type="EMBL" id="JACWZY010000005">
    <property type="protein sequence ID" value="MBD2700655.1"/>
    <property type="molecule type" value="Genomic_DNA"/>
</dbReference>
<gene>
    <name evidence="3" type="ORF">IC229_08410</name>
</gene>
<keyword evidence="2" id="KW-0472">Membrane</keyword>
<feature type="transmembrane region" description="Helical" evidence="2">
    <location>
        <begin position="359"/>
        <end position="379"/>
    </location>
</feature>
<feature type="transmembrane region" description="Helical" evidence="2">
    <location>
        <begin position="945"/>
        <end position="965"/>
    </location>
</feature>
<evidence type="ECO:0000313" key="4">
    <source>
        <dbReference type="Proteomes" id="UP000598820"/>
    </source>
</evidence>
<dbReference type="PANTHER" id="PTHR32063">
    <property type="match status" value="1"/>
</dbReference>
<feature type="transmembrane region" description="Helical" evidence="2">
    <location>
        <begin position="921"/>
        <end position="938"/>
    </location>
</feature>
<evidence type="ECO:0000256" key="2">
    <source>
        <dbReference type="SAM" id="Phobius"/>
    </source>
</evidence>
<dbReference type="RefSeq" id="WP_190886511.1">
    <property type="nucleotide sequence ID" value="NZ_JACWZY010000005.1"/>
</dbReference>
<keyword evidence="2" id="KW-1133">Transmembrane helix</keyword>
<keyword evidence="2" id="KW-0812">Transmembrane</keyword>
<feature type="transmembrane region" description="Helical" evidence="2">
    <location>
        <begin position="573"/>
        <end position="590"/>
    </location>
</feature>
<evidence type="ECO:0000313" key="3">
    <source>
        <dbReference type="EMBL" id="MBD2700655.1"/>
    </source>
</evidence>
<dbReference type="GO" id="GO:0005886">
    <property type="term" value="C:plasma membrane"/>
    <property type="evidence" value="ECO:0007669"/>
    <property type="project" value="TreeGrafter"/>
</dbReference>
<dbReference type="AlphaFoldDB" id="A0A926Y231"/>
<reference evidence="3" key="1">
    <citation type="submission" date="2020-09" db="EMBL/GenBank/DDBJ databases">
        <authorList>
            <person name="Kim M.K."/>
        </authorList>
    </citation>
    <scope>NUCLEOTIDE SEQUENCE</scope>
    <source>
        <strain evidence="3">BT702</strain>
    </source>
</reference>
<dbReference type="GO" id="GO:0042910">
    <property type="term" value="F:xenobiotic transmembrane transporter activity"/>
    <property type="evidence" value="ECO:0007669"/>
    <property type="project" value="TreeGrafter"/>
</dbReference>
<evidence type="ECO:0000256" key="1">
    <source>
        <dbReference type="SAM" id="MobiDB-lite"/>
    </source>
</evidence>
<comment type="caution">
    <text evidence="3">The sequence shown here is derived from an EMBL/GenBank/DDBJ whole genome shotgun (WGS) entry which is preliminary data.</text>
</comment>
<feature type="transmembrane region" description="Helical" evidence="2">
    <location>
        <begin position="971"/>
        <end position="992"/>
    </location>
</feature>
<accession>A0A926Y231</accession>
<dbReference type="Gene3D" id="3.30.70.1430">
    <property type="entry name" value="Multidrug efflux transporter AcrB pore domain"/>
    <property type="match status" value="2"/>
</dbReference>
<dbReference type="Pfam" id="PF00873">
    <property type="entry name" value="ACR_tran"/>
    <property type="match status" value="1"/>
</dbReference>
<proteinExistence type="predicted"/>
<dbReference type="Gene3D" id="3.30.70.1320">
    <property type="entry name" value="Multidrug efflux transporter AcrB pore domain like"/>
    <property type="match status" value="1"/>
</dbReference>
<dbReference type="Proteomes" id="UP000598820">
    <property type="component" value="Unassembled WGS sequence"/>
</dbReference>
<dbReference type="SUPFAM" id="SSF82714">
    <property type="entry name" value="Multidrug efflux transporter AcrB TolC docking domain, DN and DC subdomains"/>
    <property type="match status" value="2"/>
</dbReference>
<dbReference type="InterPro" id="IPR027463">
    <property type="entry name" value="AcrB_DN_DC_subdom"/>
</dbReference>
<name>A0A926Y231_9BACT</name>